<dbReference type="Proteomes" id="UP000252355">
    <property type="component" value="Unassembled WGS sequence"/>
</dbReference>
<comment type="caution">
    <text evidence="2">The sequence shown here is derived from an EMBL/GenBank/DDBJ whole genome shotgun (WGS) entry which is preliminary data.</text>
</comment>
<evidence type="ECO:0000313" key="2">
    <source>
        <dbReference type="EMBL" id="RCK81720.1"/>
    </source>
</evidence>
<feature type="chain" id="PRO_5016629248" evidence="1">
    <location>
        <begin position="24"/>
        <end position="331"/>
    </location>
</feature>
<name>A0A367ZUK0_9BACT</name>
<reference evidence="2 3" key="1">
    <citation type="submission" date="2018-05" db="EMBL/GenBank/DDBJ databases">
        <title>A metagenomic window into the 2 km-deep terrestrial subsurface aquifer revealed taxonomically and functionally diverse microbial community comprising novel uncultured bacterial lineages.</title>
        <authorList>
            <person name="Kadnikov V.V."/>
            <person name="Mardanov A.V."/>
            <person name="Beletsky A.V."/>
            <person name="Banks D."/>
            <person name="Pimenov N.V."/>
            <person name="Frank Y.A."/>
            <person name="Karnachuk O.V."/>
            <person name="Ravin N.V."/>
        </authorList>
    </citation>
    <scope>NUCLEOTIDE SEQUENCE [LARGE SCALE GENOMIC DNA]</scope>
    <source>
        <strain evidence="2">BY5</strain>
    </source>
</reference>
<organism evidence="2 3">
    <name type="scientific">Candidatus Ozemobacter sibiricus</name>
    <dbReference type="NCBI Taxonomy" id="2268124"/>
    <lineage>
        <taxon>Bacteria</taxon>
        <taxon>Candidatus Ozemobacteria</taxon>
        <taxon>Candidatus Ozemobacterales</taxon>
        <taxon>Candidatus Ozemobacteraceae</taxon>
        <taxon>Candidatus Ozemobacter</taxon>
    </lineage>
</organism>
<dbReference type="Pfam" id="PF16683">
    <property type="entry name" value="TGase_elicitor"/>
    <property type="match status" value="2"/>
</dbReference>
<dbReference type="GO" id="GO:0016755">
    <property type="term" value="F:aminoacyltransferase activity"/>
    <property type="evidence" value="ECO:0007669"/>
    <property type="project" value="InterPro"/>
</dbReference>
<evidence type="ECO:0000256" key="1">
    <source>
        <dbReference type="SAM" id="SignalP"/>
    </source>
</evidence>
<proteinExistence type="predicted"/>
<keyword evidence="2" id="KW-0645">Protease</keyword>
<dbReference type="GO" id="GO:0006508">
    <property type="term" value="P:proteolysis"/>
    <property type="evidence" value="ECO:0007669"/>
    <property type="project" value="UniProtKB-KW"/>
</dbReference>
<dbReference type="EMBL" id="QOQW01000001">
    <property type="protein sequence ID" value="RCK81720.1"/>
    <property type="molecule type" value="Genomic_DNA"/>
</dbReference>
<keyword evidence="1" id="KW-0732">Signal</keyword>
<accession>A0A367ZUK0</accession>
<protein>
    <submittedName>
        <fullName evidence="2">Cold-active serine alkaline protease</fullName>
    </submittedName>
</protein>
<dbReference type="GO" id="GO:0008233">
    <property type="term" value="F:peptidase activity"/>
    <property type="evidence" value="ECO:0007669"/>
    <property type="project" value="UniProtKB-KW"/>
</dbReference>
<sequence length="331" mass="37540">MRRASSCLLVVLLLSLTGPGAWADDWSASGEITPPPWSGDWWSRKKGFLVLGWPGHSPSPFEKYDAYVESRTGRNPGAHAWEKDVRNTHYNPKAEDWEGHCNGWAAASILVPEPRQAKVRNGITFLTADQKGILSEQYMNTYCMFYGRRNWGNPGDDPDDIYPDEFHKLLLEYIGNKKSAIICDTSYDRQVWNFPLFKFESSWSTGWFDKSKLKVRTTVYYVDDGVRPDYIGTKWFSTTYTYNLFLDSQGNITGGEWTGSSRTNHPDFVWVPTADAPNPPGTVQENPRIDPRYVKEIVEGPEVLDYRQGDNAFSGPDAVVMEAGLNPAEHF</sequence>
<gene>
    <name evidence="2" type="ORF">OZSIB_0854</name>
</gene>
<feature type="signal peptide" evidence="1">
    <location>
        <begin position="1"/>
        <end position="23"/>
    </location>
</feature>
<evidence type="ECO:0000313" key="3">
    <source>
        <dbReference type="Proteomes" id="UP000252355"/>
    </source>
</evidence>
<dbReference type="InterPro" id="IPR032048">
    <property type="entry name" value="TGase_elicitor"/>
</dbReference>
<keyword evidence="2" id="KW-0378">Hydrolase</keyword>
<dbReference type="AlphaFoldDB" id="A0A367ZUK0"/>